<organism evidence="4 5">
    <name type="scientific">Serinibacter salmoneus</name>
    <dbReference type="NCBI Taxonomy" id="556530"/>
    <lineage>
        <taxon>Bacteria</taxon>
        <taxon>Bacillati</taxon>
        <taxon>Actinomycetota</taxon>
        <taxon>Actinomycetes</taxon>
        <taxon>Micrococcales</taxon>
        <taxon>Beutenbergiaceae</taxon>
        <taxon>Serinibacter</taxon>
    </lineage>
</organism>
<dbReference type="GO" id="GO:0045892">
    <property type="term" value="P:negative regulation of DNA-templated transcription"/>
    <property type="evidence" value="ECO:0007669"/>
    <property type="project" value="UniProtKB-ARBA"/>
</dbReference>
<feature type="region of interest" description="Disordered" evidence="3">
    <location>
        <begin position="77"/>
        <end position="101"/>
    </location>
</feature>
<dbReference type="Pfam" id="PF02583">
    <property type="entry name" value="Trns_repr_metal"/>
    <property type="match status" value="1"/>
</dbReference>
<accession>A0A2A9CYF0</accession>
<dbReference type="GO" id="GO:0003677">
    <property type="term" value="F:DNA binding"/>
    <property type="evidence" value="ECO:0007669"/>
    <property type="project" value="UniProtKB-KW"/>
</dbReference>
<evidence type="ECO:0000256" key="2">
    <source>
        <dbReference type="ARBA" id="ARBA00023008"/>
    </source>
</evidence>
<dbReference type="Gene3D" id="1.20.58.1000">
    <property type="entry name" value="Metal-sensitive repressor, helix protomer"/>
    <property type="match status" value="1"/>
</dbReference>
<evidence type="ECO:0000256" key="1">
    <source>
        <dbReference type="ARBA" id="ARBA00005428"/>
    </source>
</evidence>
<dbReference type="EMBL" id="PDJD01000001">
    <property type="protein sequence ID" value="PFG18702.1"/>
    <property type="molecule type" value="Genomic_DNA"/>
</dbReference>
<reference evidence="4 5" key="1">
    <citation type="submission" date="2017-10" db="EMBL/GenBank/DDBJ databases">
        <title>Sequencing the genomes of 1000 actinobacteria strains.</title>
        <authorList>
            <person name="Klenk H.-P."/>
        </authorList>
    </citation>
    <scope>NUCLEOTIDE SEQUENCE [LARGE SCALE GENOMIC DNA]</scope>
    <source>
        <strain evidence="4 5">DSM 21801</strain>
    </source>
</reference>
<gene>
    <name evidence="4" type="ORF">ATL40_0245</name>
</gene>
<evidence type="ECO:0000313" key="5">
    <source>
        <dbReference type="Proteomes" id="UP000224915"/>
    </source>
</evidence>
<dbReference type="PANTHER" id="PTHR33677">
    <property type="entry name" value="TRANSCRIPTIONAL REPRESSOR FRMR-RELATED"/>
    <property type="match status" value="1"/>
</dbReference>
<dbReference type="OrthoDB" id="9809524at2"/>
<name>A0A2A9CYF0_9MICO</name>
<dbReference type="AlphaFoldDB" id="A0A2A9CYF0"/>
<dbReference type="GO" id="GO:0046872">
    <property type="term" value="F:metal ion binding"/>
    <property type="evidence" value="ECO:0007669"/>
    <property type="project" value="InterPro"/>
</dbReference>
<proteinExistence type="inferred from homology"/>
<evidence type="ECO:0000256" key="3">
    <source>
        <dbReference type="SAM" id="MobiDB-lite"/>
    </source>
</evidence>
<evidence type="ECO:0000313" key="4">
    <source>
        <dbReference type="EMBL" id="PFG18702.1"/>
    </source>
</evidence>
<protein>
    <submittedName>
        <fullName evidence="4">DNA-binding FrmR family transcriptional regulator</fullName>
    </submittedName>
</protein>
<dbReference type="InterPro" id="IPR038390">
    <property type="entry name" value="Metal_Tscrpt_repr_sf"/>
</dbReference>
<dbReference type="RefSeq" id="WP_098467948.1">
    <property type="nucleotide sequence ID" value="NZ_PDJD01000001.1"/>
</dbReference>
<dbReference type="Proteomes" id="UP000224915">
    <property type="component" value="Unassembled WGS sequence"/>
</dbReference>
<dbReference type="PANTHER" id="PTHR33677:SF5">
    <property type="entry name" value="TRANSCRIPTIONAL REPRESSOR FRMR"/>
    <property type="match status" value="1"/>
</dbReference>
<dbReference type="InterPro" id="IPR003735">
    <property type="entry name" value="Metal_Tscrpt_repr"/>
</dbReference>
<keyword evidence="4" id="KW-0238">DNA-binding</keyword>
<keyword evidence="2" id="KW-0186">Copper</keyword>
<keyword evidence="5" id="KW-1185">Reference proteome</keyword>
<comment type="caution">
    <text evidence="4">The sequence shown here is derived from an EMBL/GenBank/DDBJ whole genome shotgun (WGS) entry which is preliminary data.</text>
</comment>
<sequence length="113" mass="11949">MTDQAGFELTSEQLATQRKILNRLRRAAGQLNGVIAAVESGAPCRDVVTQLSAVSSALDRAGFAIVSSAMRDCLVDDAEQPGEGAGSAAGSPRRGKRENLTPEELEKIFMMLA</sequence>
<comment type="similarity">
    <text evidence="1">Belongs to the CsoR family.</text>
</comment>